<dbReference type="Gene3D" id="3.20.20.140">
    <property type="entry name" value="Metal-dependent hydrolases"/>
    <property type="match status" value="1"/>
</dbReference>
<feature type="region of interest" description="Disordered" evidence="1">
    <location>
        <begin position="425"/>
        <end position="481"/>
    </location>
</feature>
<dbReference type="Proteomes" id="UP001143474">
    <property type="component" value="Unassembled WGS sequence"/>
</dbReference>
<gene>
    <name evidence="2" type="ORF">GCM10017600_75660</name>
</gene>
<dbReference type="PANTHER" id="PTHR40084">
    <property type="entry name" value="PHOSPHOHYDROLASE, PHP FAMILY"/>
    <property type="match status" value="1"/>
</dbReference>
<keyword evidence="3" id="KW-1185">Reference proteome</keyword>
<dbReference type="PANTHER" id="PTHR40084:SF1">
    <property type="entry name" value="PHOSPHOTRANSFERASE"/>
    <property type="match status" value="1"/>
</dbReference>
<protein>
    <recommendedName>
        <fullName evidence="4">DNA helicase UvrD</fullName>
    </recommendedName>
</protein>
<evidence type="ECO:0000256" key="1">
    <source>
        <dbReference type="SAM" id="MobiDB-lite"/>
    </source>
</evidence>
<feature type="compositionally biased region" description="Basic and acidic residues" evidence="1">
    <location>
        <begin position="445"/>
        <end position="464"/>
    </location>
</feature>
<organism evidence="2 3">
    <name type="scientific">Streptosporangium carneum</name>
    <dbReference type="NCBI Taxonomy" id="47481"/>
    <lineage>
        <taxon>Bacteria</taxon>
        <taxon>Bacillati</taxon>
        <taxon>Actinomycetota</taxon>
        <taxon>Actinomycetes</taxon>
        <taxon>Streptosporangiales</taxon>
        <taxon>Streptosporangiaceae</taxon>
        <taxon>Streptosporangium</taxon>
    </lineage>
</organism>
<accession>A0A9W6MGU6</accession>
<evidence type="ECO:0008006" key="4">
    <source>
        <dbReference type="Google" id="ProtNLM"/>
    </source>
</evidence>
<dbReference type="InterPro" id="IPR016195">
    <property type="entry name" value="Pol/histidinol_Pase-like"/>
</dbReference>
<dbReference type="AlphaFoldDB" id="A0A9W6MGU6"/>
<comment type="caution">
    <text evidence="2">The sequence shown here is derived from an EMBL/GenBank/DDBJ whole genome shotgun (WGS) entry which is preliminary data.</text>
</comment>
<dbReference type="RefSeq" id="WP_271222404.1">
    <property type="nucleotide sequence ID" value="NZ_BAAAVD010000018.1"/>
</dbReference>
<reference evidence="2" key="1">
    <citation type="journal article" date="2014" name="Int. J. Syst. Evol. Microbiol.">
        <title>Complete genome sequence of Corynebacterium casei LMG S-19264T (=DSM 44701T), isolated from a smear-ripened cheese.</title>
        <authorList>
            <consortium name="US DOE Joint Genome Institute (JGI-PGF)"/>
            <person name="Walter F."/>
            <person name="Albersmeier A."/>
            <person name="Kalinowski J."/>
            <person name="Ruckert C."/>
        </authorList>
    </citation>
    <scope>NUCLEOTIDE SEQUENCE</scope>
    <source>
        <strain evidence="2">VKM Ac-2007</strain>
    </source>
</reference>
<sequence length="481" mass="52766">MRFHADLHMHSKYSRACSRDSDLEHLTWWARRKGVTLMGTGDFTHPAWFKQLRENLVPAEAGLFRLREDLDRKIVRTLPSSVASARVRFMLSAEISTVYRRGGRTRKIHHLVYMPGFEAAEAFNLRLGQAGDLGSDGRPVVGLDSRDLLEITLDSGEGAHLVPAHVWTPWFGVFGSKSGFDTVEECYGDLSDHIFALETGLSSDPAMNRRVSELDRYRMVSYSDAHSPPRIGRETTMFDTDLDYFAVLRALRTGTGYEGTVEFFPEEGRYHLDGHRKCGVRLEPEETRKLGGICPVCGKRLTVGVLSRVEDLADRPDGVQSGEDAPFQSLVPLPEVVGEILDVGPTSKKVAGEMDRLVAALGSELRILQDVPVSDLEARLPSLGEAVGRLRRGEVITDPGYDGEYGVVRLFEPGELERASAANTPSLFEDPAPGAGSPDADEADTDRADADEAHANEADAKGIDTEGVDTEGVDTARTGKL</sequence>
<reference evidence="2" key="2">
    <citation type="submission" date="2023-01" db="EMBL/GenBank/DDBJ databases">
        <authorList>
            <person name="Sun Q."/>
            <person name="Evtushenko L."/>
        </authorList>
    </citation>
    <scope>NUCLEOTIDE SEQUENCE</scope>
    <source>
        <strain evidence="2">VKM Ac-2007</strain>
    </source>
</reference>
<evidence type="ECO:0000313" key="3">
    <source>
        <dbReference type="Proteomes" id="UP001143474"/>
    </source>
</evidence>
<evidence type="ECO:0000313" key="2">
    <source>
        <dbReference type="EMBL" id="GLK14154.1"/>
    </source>
</evidence>
<proteinExistence type="predicted"/>
<dbReference type="EMBL" id="BSEV01000029">
    <property type="protein sequence ID" value="GLK14154.1"/>
    <property type="molecule type" value="Genomic_DNA"/>
</dbReference>
<name>A0A9W6MGU6_9ACTN</name>
<dbReference type="SUPFAM" id="SSF89550">
    <property type="entry name" value="PHP domain-like"/>
    <property type="match status" value="1"/>
</dbReference>
<dbReference type="CDD" id="cd19067">
    <property type="entry name" value="PfuEndoQ-like"/>
    <property type="match status" value="1"/>
</dbReference>